<evidence type="ECO:0000256" key="1">
    <source>
        <dbReference type="SAM" id="Phobius"/>
    </source>
</evidence>
<dbReference type="AlphaFoldDB" id="A0A8H5ZA76"/>
<feature type="transmembrane region" description="Helical" evidence="1">
    <location>
        <begin position="189"/>
        <end position="212"/>
    </location>
</feature>
<dbReference type="PANTHER" id="PTHR33048:SF152">
    <property type="entry name" value="INTEGRAL MEMBRANE PROTEIN"/>
    <property type="match status" value="1"/>
</dbReference>
<feature type="transmembrane region" description="Helical" evidence="1">
    <location>
        <begin position="130"/>
        <end position="157"/>
    </location>
</feature>
<evidence type="ECO:0008006" key="4">
    <source>
        <dbReference type="Google" id="ProtNLM"/>
    </source>
</evidence>
<feature type="transmembrane region" description="Helical" evidence="1">
    <location>
        <begin position="224"/>
        <end position="248"/>
    </location>
</feature>
<feature type="transmembrane region" description="Helical" evidence="1">
    <location>
        <begin position="100"/>
        <end position="118"/>
    </location>
</feature>
<protein>
    <recommendedName>
        <fullName evidence="4">Integral membrane protein</fullName>
    </recommendedName>
</protein>
<name>A0A8H5ZA76_COCSA</name>
<dbReference type="EMBL" id="WNKQ01000019">
    <property type="protein sequence ID" value="KAF5845467.1"/>
    <property type="molecule type" value="Genomic_DNA"/>
</dbReference>
<dbReference type="InterPro" id="IPR052337">
    <property type="entry name" value="SAT4-like"/>
</dbReference>
<dbReference type="PANTHER" id="PTHR33048">
    <property type="entry name" value="PTH11-LIKE INTEGRAL MEMBRANE PROTEIN (AFU_ORTHOLOGUE AFUA_5G11245)"/>
    <property type="match status" value="1"/>
</dbReference>
<evidence type="ECO:0000313" key="2">
    <source>
        <dbReference type="EMBL" id="KAF5845467.1"/>
    </source>
</evidence>
<accession>A0A8H5ZA76</accession>
<keyword evidence="1" id="KW-1133">Transmembrane helix</keyword>
<feature type="transmembrane region" description="Helical" evidence="1">
    <location>
        <begin position="13"/>
        <end position="30"/>
    </location>
</feature>
<organism evidence="2 3">
    <name type="scientific">Cochliobolus sativus</name>
    <name type="common">Common root rot and spot blotch fungus</name>
    <name type="synonym">Bipolaris sorokiniana</name>
    <dbReference type="NCBI Taxonomy" id="45130"/>
    <lineage>
        <taxon>Eukaryota</taxon>
        <taxon>Fungi</taxon>
        <taxon>Dikarya</taxon>
        <taxon>Ascomycota</taxon>
        <taxon>Pezizomycotina</taxon>
        <taxon>Dothideomycetes</taxon>
        <taxon>Pleosporomycetidae</taxon>
        <taxon>Pleosporales</taxon>
        <taxon>Pleosporineae</taxon>
        <taxon>Pleosporaceae</taxon>
        <taxon>Bipolaris</taxon>
    </lineage>
</organism>
<feature type="transmembrane region" description="Helical" evidence="1">
    <location>
        <begin position="42"/>
        <end position="65"/>
    </location>
</feature>
<comment type="caution">
    <text evidence="2">The sequence shown here is derived from an EMBL/GenBank/DDBJ whole genome shotgun (WGS) entry which is preliminary data.</text>
</comment>
<sequence>MAPARDDKFLLEVWSLYSVGALWLLLRFAVRLRTVGVMGLQLDDGFAFVTLIAWTYTCAVTEIMYHTGTNTDYSAAEIALFNEDKFAEVEFSSKLFLGSWYAYIVLIFSLKGVVVMLYRRIFLELWQIYMLRFTIFLCLSGFTATTLAFSLSCLPYYQRWQLVPRPPLVCTASPKILILASCLNATTDVFYTSSASLAVEQAFVHVCGFVAVCMRIDPYMPSRFGIFALLASGLFVLAACITRVSLTVVPNMFVLNIARWGIREFCIAIVAVNSACLQPLFHRSFWANQKPHPANRSNRNYVFASAQRARQRFTKARNHSHVLDSTSAGASISNASMQHATMKQEYVGKNNILNNLRYEVASNQPRNDQHGSGMETISVIQNLAELDIEKGEAFLTGQPEQTVVSCYLENLR</sequence>
<keyword evidence="1" id="KW-0472">Membrane</keyword>
<proteinExistence type="predicted"/>
<evidence type="ECO:0000313" key="3">
    <source>
        <dbReference type="Proteomes" id="UP000624244"/>
    </source>
</evidence>
<dbReference type="Proteomes" id="UP000624244">
    <property type="component" value="Unassembled WGS sequence"/>
</dbReference>
<reference evidence="2" key="1">
    <citation type="submission" date="2019-11" db="EMBL/GenBank/DDBJ databases">
        <title>Bipolaris sorokiniana Genome sequencing.</title>
        <authorList>
            <person name="Wang H."/>
        </authorList>
    </citation>
    <scope>NUCLEOTIDE SEQUENCE</scope>
</reference>
<gene>
    <name evidence="2" type="ORF">GGP41_003118</name>
</gene>
<keyword evidence="1" id="KW-0812">Transmembrane</keyword>